<evidence type="ECO:0000256" key="1">
    <source>
        <dbReference type="SAM" id="Coils"/>
    </source>
</evidence>
<feature type="coiled-coil region" evidence="1">
    <location>
        <begin position="145"/>
        <end position="172"/>
    </location>
</feature>
<evidence type="ECO:0000313" key="4">
    <source>
        <dbReference type="RefSeq" id="XP_034253811.1"/>
    </source>
</evidence>
<accession>A0A6P9ADA9</accession>
<dbReference type="RefSeq" id="XP_034253811.1">
    <property type="nucleotide sequence ID" value="XM_034397920.1"/>
</dbReference>
<feature type="region of interest" description="Disordered" evidence="2">
    <location>
        <begin position="1"/>
        <end position="52"/>
    </location>
</feature>
<feature type="region of interest" description="Disordered" evidence="2">
    <location>
        <begin position="260"/>
        <end position="293"/>
    </location>
</feature>
<evidence type="ECO:0000313" key="3">
    <source>
        <dbReference type="Proteomes" id="UP000515158"/>
    </source>
</evidence>
<dbReference type="GeneID" id="117652807"/>
<dbReference type="InParanoid" id="A0A6P9ADA9"/>
<proteinExistence type="predicted"/>
<protein>
    <submittedName>
        <fullName evidence="4">Uncharacterized protein LOC117652807</fullName>
    </submittedName>
</protein>
<reference evidence="4" key="1">
    <citation type="submission" date="2025-08" db="UniProtKB">
        <authorList>
            <consortium name="RefSeq"/>
        </authorList>
    </citation>
    <scope>IDENTIFICATION</scope>
    <source>
        <tissue evidence="4">Total insect</tissue>
    </source>
</reference>
<dbReference type="KEGG" id="tpal:117652807"/>
<feature type="region of interest" description="Disordered" evidence="2">
    <location>
        <begin position="397"/>
        <end position="430"/>
    </location>
</feature>
<name>A0A6P9ADA9_THRPL</name>
<feature type="compositionally biased region" description="Polar residues" evidence="2">
    <location>
        <begin position="404"/>
        <end position="418"/>
    </location>
</feature>
<keyword evidence="3" id="KW-1185">Reference proteome</keyword>
<sequence length="430" mass="46711">MLGRTRASRTAANDPGVPVRVVRSSAPEAGLALTSGDPGGDPDAGPPPRRTASETLAVNVNTAASDSDSHSILSTASSGYRFVDPSEQGRFKAKDLGPFCEQLDRLLDYIHSTADLNHVMYTYPSKLQELLDTQALELRAIHREARAAHVRIQQVKNQRKAVRKECRAMDKSLAAIKEEEIKEMENYIALYDKALITRWEKIRSSSQEDVVDSFIHDIKGKQKALEYLHTLSSNKLKQLQNSHNSTEESKPVSLALRRLSASSGGRSNTGRWRNKHHERAIRSPAANVPQEANPPLPPPINLTLVPALNGNEGTIRLSSTSVLGSASSSFLQTNPPAVINTHLSSNSSSPLTISSPERRSILQALFSDIQHPGTHDNLPINAVMPRLVNTASAGAARLRGRGGTDNQNANVSGNSENGNDIELYNLNDAP</sequence>
<gene>
    <name evidence="4" type="primary">LOC117652807</name>
</gene>
<organism evidence="4">
    <name type="scientific">Thrips palmi</name>
    <name type="common">Melon thrips</name>
    <dbReference type="NCBI Taxonomy" id="161013"/>
    <lineage>
        <taxon>Eukaryota</taxon>
        <taxon>Metazoa</taxon>
        <taxon>Ecdysozoa</taxon>
        <taxon>Arthropoda</taxon>
        <taxon>Hexapoda</taxon>
        <taxon>Insecta</taxon>
        <taxon>Pterygota</taxon>
        <taxon>Neoptera</taxon>
        <taxon>Paraneoptera</taxon>
        <taxon>Thysanoptera</taxon>
        <taxon>Terebrantia</taxon>
        <taxon>Thripoidea</taxon>
        <taxon>Thripidae</taxon>
        <taxon>Thrips</taxon>
    </lineage>
</organism>
<dbReference type="Proteomes" id="UP000515158">
    <property type="component" value="Unplaced"/>
</dbReference>
<evidence type="ECO:0000256" key="2">
    <source>
        <dbReference type="SAM" id="MobiDB-lite"/>
    </source>
</evidence>
<keyword evidence="1" id="KW-0175">Coiled coil</keyword>
<dbReference type="OrthoDB" id="10071234at2759"/>
<dbReference type="AlphaFoldDB" id="A0A6P9ADA9"/>